<reference evidence="2" key="1">
    <citation type="journal article" date="2012" name="Nat. Biotechnol.">
        <title>Reference genome sequence of the model plant Setaria.</title>
        <authorList>
            <person name="Bennetzen J.L."/>
            <person name="Schmutz J."/>
            <person name="Wang H."/>
            <person name="Percifield R."/>
            <person name="Hawkins J."/>
            <person name="Pontaroli A.C."/>
            <person name="Estep M."/>
            <person name="Feng L."/>
            <person name="Vaughn J.N."/>
            <person name="Grimwood J."/>
            <person name="Jenkins J."/>
            <person name="Barry K."/>
            <person name="Lindquist E."/>
            <person name="Hellsten U."/>
            <person name="Deshpande S."/>
            <person name="Wang X."/>
            <person name="Wu X."/>
            <person name="Mitros T."/>
            <person name="Triplett J."/>
            <person name="Yang X."/>
            <person name="Ye C.Y."/>
            <person name="Mauro-Herrera M."/>
            <person name="Wang L."/>
            <person name="Li P."/>
            <person name="Sharma M."/>
            <person name="Sharma R."/>
            <person name="Ronald P.C."/>
            <person name="Panaud O."/>
            <person name="Kellogg E.A."/>
            <person name="Brutnell T.P."/>
            <person name="Doust A.N."/>
            <person name="Tuskan G.A."/>
            <person name="Rokhsar D."/>
            <person name="Devos K.M."/>
        </authorList>
    </citation>
    <scope>NUCLEOTIDE SEQUENCE [LARGE SCALE GENOMIC DNA]</scope>
    <source>
        <strain evidence="2">cv. Yugu1</strain>
    </source>
</reference>
<dbReference type="HOGENOM" id="CLU_3160954_0_0_1"/>
<accession>K4ANE1</accession>
<dbReference type="Gramene" id="KQK88788">
    <property type="protein sequence ID" value="KQK88788"/>
    <property type="gene ID" value="SETIT_040438mg"/>
</dbReference>
<dbReference type="EMBL" id="AGNK02005573">
    <property type="status" value="NOT_ANNOTATED_CDS"/>
    <property type="molecule type" value="Genomic_DNA"/>
</dbReference>
<evidence type="ECO:0000313" key="1">
    <source>
        <dbReference type="EnsemblPlants" id="KQK88788"/>
    </source>
</evidence>
<organism evidence="1 2">
    <name type="scientific">Setaria italica</name>
    <name type="common">Foxtail millet</name>
    <name type="synonym">Panicum italicum</name>
    <dbReference type="NCBI Taxonomy" id="4555"/>
    <lineage>
        <taxon>Eukaryota</taxon>
        <taxon>Viridiplantae</taxon>
        <taxon>Streptophyta</taxon>
        <taxon>Embryophyta</taxon>
        <taxon>Tracheophyta</taxon>
        <taxon>Spermatophyta</taxon>
        <taxon>Magnoliopsida</taxon>
        <taxon>Liliopsida</taxon>
        <taxon>Poales</taxon>
        <taxon>Poaceae</taxon>
        <taxon>PACMAD clade</taxon>
        <taxon>Panicoideae</taxon>
        <taxon>Panicodae</taxon>
        <taxon>Paniceae</taxon>
        <taxon>Cenchrinae</taxon>
        <taxon>Setaria</taxon>
    </lineage>
</organism>
<name>K4ANE1_SETIT</name>
<reference evidence="1" key="2">
    <citation type="submission" date="2018-08" db="UniProtKB">
        <authorList>
            <consortium name="EnsemblPlants"/>
        </authorList>
    </citation>
    <scope>IDENTIFICATION</scope>
    <source>
        <strain evidence="1">Yugu1</strain>
    </source>
</reference>
<proteinExistence type="predicted"/>
<protein>
    <submittedName>
        <fullName evidence="1">Uncharacterized protein</fullName>
    </submittedName>
</protein>
<dbReference type="EnsemblPlants" id="KQK88788">
    <property type="protein sequence ID" value="KQK88788"/>
    <property type="gene ID" value="SETIT_040438mg"/>
</dbReference>
<dbReference type="AlphaFoldDB" id="K4ANE1"/>
<dbReference type="InParanoid" id="K4ANE1"/>
<evidence type="ECO:0000313" key="2">
    <source>
        <dbReference type="Proteomes" id="UP000004995"/>
    </source>
</evidence>
<dbReference type="Proteomes" id="UP000004995">
    <property type="component" value="Unassembled WGS sequence"/>
</dbReference>
<sequence>MVDLHYLTTPYKEEKRVNYRNCMPNWMWPLSNHRPGIQSLSELVTRDH</sequence>
<keyword evidence="2" id="KW-1185">Reference proteome</keyword>